<evidence type="ECO:0000256" key="1">
    <source>
        <dbReference type="SAM" id="Coils"/>
    </source>
</evidence>
<gene>
    <name evidence="3" type="ORF">B5807_08085</name>
</gene>
<reference evidence="3 4" key="1">
    <citation type="journal article" date="2017" name="Genome Announc.">
        <title>Genome sequence of the saprophytic ascomycete Epicoccum nigrum ICMP 19927 strain isolated from New Zealand.</title>
        <authorList>
            <person name="Fokin M."/>
            <person name="Fleetwood D."/>
            <person name="Weir B.S."/>
            <person name="Villas-Boas S.G."/>
        </authorList>
    </citation>
    <scope>NUCLEOTIDE SEQUENCE [LARGE SCALE GENOMIC DNA]</scope>
    <source>
        <strain evidence="3 4">ICMP 19927</strain>
    </source>
</reference>
<evidence type="ECO:0000256" key="2">
    <source>
        <dbReference type="SAM" id="MobiDB-lite"/>
    </source>
</evidence>
<dbReference type="EMBL" id="KZ107852">
    <property type="protein sequence ID" value="OSS46132.1"/>
    <property type="molecule type" value="Genomic_DNA"/>
</dbReference>
<keyword evidence="1" id="KW-0175">Coiled coil</keyword>
<feature type="compositionally biased region" description="Polar residues" evidence="2">
    <location>
        <begin position="1"/>
        <end position="10"/>
    </location>
</feature>
<evidence type="ECO:0000313" key="3">
    <source>
        <dbReference type="EMBL" id="OSS46132.1"/>
    </source>
</evidence>
<proteinExistence type="predicted"/>
<feature type="region of interest" description="Disordered" evidence="2">
    <location>
        <begin position="286"/>
        <end position="310"/>
    </location>
</feature>
<organism evidence="3 4">
    <name type="scientific">Epicoccum nigrum</name>
    <name type="common">Soil fungus</name>
    <name type="synonym">Epicoccum purpurascens</name>
    <dbReference type="NCBI Taxonomy" id="105696"/>
    <lineage>
        <taxon>Eukaryota</taxon>
        <taxon>Fungi</taxon>
        <taxon>Dikarya</taxon>
        <taxon>Ascomycota</taxon>
        <taxon>Pezizomycotina</taxon>
        <taxon>Dothideomycetes</taxon>
        <taxon>Pleosporomycetidae</taxon>
        <taxon>Pleosporales</taxon>
        <taxon>Pleosporineae</taxon>
        <taxon>Didymellaceae</taxon>
        <taxon>Epicoccum</taxon>
    </lineage>
</organism>
<feature type="compositionally biased region" description="Polar residues" evidence="2">
    <location>
        <begin position="32"/>
        <end position="52"/>
    </location>
</feature>
<evidence type="ECO:0000313" key="4">
    <source>
        <dbReference type="Proteomes" id="UP000193240"/>
    </source>
</evidence>
<protein>
    <submittedName>
        <fullName evidence="3">Uncharacterized protein</fullName>
    </submittedName>
</protein>
<dbReference type="OMA" id="TDKAWRT"/>
<name>A0A1Y2LRB7_EPING</name>
<sequence>MWTAQRPVSTRSERTGSIHSVASLYGGRPESVASNQSFSQLRGYDSDQSSENAFADDQMVSSRPVSKVVIPAIWQPRPKEPKLAPPAEQPAIEAWRAGQTDEPVVRLVPQALNSTPKNDWNARGGEADNDTESLASTLDGEDDMPEYPEKTPTSIPRMQYANDTNEANDEPMSPAPAPHKPGPLESQLAALMSKLVYIERSNPVAAVEPAEYEEMAARLKKLEADHAQLWKRHTAIWTLRDEDLENNIKIRGLLAKKDRDLIAMTALRDEDLVNVQVVRNRLADKTREVERLQSQTGRSSPTRGRPTSFIERRATNDLFAQAKSAALEQRVLELEKRNSDLITQVESLKGGASIDDLNRMTAHQAWKDHVADLEVQLKAKDAELAKRSNGSASAPAPSASEWSRIESIVQEHGAYRESVGGKLQALRSEKEALQRQLHAKEDECHTLELSVQSLRRRIMPA</sequence>
<dbReference type="Proteomes" id="UP000193240">
    <property type="component" value="Unassembled WGS sequence"/>
</dbReference>
<keyword evidence="4" id="KW-1185">Reference proteome</keyword>
<feature type="compositionally biased region" description="Polar residues" evidence="2">
    <location>
        <begin position="292"/>
        <end position="302"/>
    </location>
</feature>
<dbReference type="InParanoid" id="A0A1Y2LRB7"/>
<accession>A0A1Y2LRB7</accession>
<feature type="region of interest" description="Disordered" evidence="2">
    <location>
        <begin position="1"/>
        <end position="62"/>
    </location>
</feature>
<feature type="region of interest" description="Disordered" evidence="2">
    <location>
        <begin position="164"/>
        <end position="183"/>
    </location>
</feature>
<feature type="coiled-coil region" evidence="1">
    <location>
        <begin position="416"/>
        <end position="457"/>
    </location>
</feature>
<dbReference type="AlphaFoldDB" id="A0A1Y2LRB7"/>
<feature type="region of interest" description="Disordered" evidence="2">
    <location>
        <begin position="111"/>
        <end position="157"/>
    </location>
</feature>